<proteinExistence type="predicted"/>
<comment type="caution">
    <text evidence="1">The sequence shown here is derived from an EMBL/GenBank/DDBJ whole genome shotgun (WGS) entry which is preliminary data.</text>
</comment>
<sequence length="44" mass="5447">MRQVSIIFSCFFLKFDCLRFKSQRKARKARQPYSFYFECNIIDD</sequence>
<dbReference type="Proteomes" id="UP000004982">
    <property type="component" value="Unassembled WGS sequence"/>
</dbReference>
<reference evidence="1 2" key="1">
    <citation type="submission" date="2011-05" db="EMBL/GenBank/DDBJ databases">
        <authorList>
            <person name="Muzny D."/>
            <person name="Qin X."/>
            <person name="Deng J."/>
            <person name="Jiang H."/>
            <person name="Liu Y."/>
            <person name="Qu J."/>
            <person name="Song X.-Z."/>
            <person name="Zhang L."/>
            <person name="Thornton R."/>
            <person name="Coyle M."/>
            <person name="Francisco L."/>
            <person name="Jackson L."/>
            <person name="Javaid M."/>
            <person name="Korchina V."/>
            <person name="Kovar C."/>
            <person name="Mata R."/>
            <person name="Mathew T."/>
            <person name="Ngo R."/>
            <person name="Nguyen L."/>
            <person name="Nguyen N."/>
            <person name="Okwuonu G."/>
            <person name="Ongeri F."/>
            <person name="Pham C."/>
            <person name="Simmons D."/>
            <person name="Wilczek-Boney K."/>
            <person name="Hale W."/>
            <person name="Jakkamsetti A."/>
            <person name="Pham P."/>
            <person name="Ruth R."/>
            <person name="San Lucas F."/>
            <person name="Warren J."/>
            <person name="Zhang J."/>
            <person name="Zhao Z."/>
            <person name="Zhou C."/>
            <person name="Zhu D."/>
            <person name="Lee S."/>
            <person name="Bess C."/>
            <person name="Blankenburg K."/>
            <person name="Forbes L."/>
            <person name="Fu Q."/>
            <person name="Gubbala S."/>
            <person name="Hirani K."/>
            <person name="Jayaseelan J.C."/>
            <person name="Lara F."/>
            <person name="Munidasa M."/>
            <person name="Palculict T."/>
            <person name="Patil S."/>
            <person name="Pu L.-L."/>
            <person name="Saada N."/>
            <person name="Tang L."/>
            <person name="Weissenberger G."/>
            <person name="Zhu Y."/>
            <person name="Hemphill L."/>
            <person name="Shang Y."/>
            <person name="Youmans B."/>
            <person name="Ayvaz T."/>
            <person name="Ross M."/>
            <person name="Santibanez J."/>
            <person name="Aqrawi P."/>
            <person name="Gross S."/>
            <person name="Joshi V."/>
            <person name="Fowler G."/>
            <person name="Nazareth L."/>
            <person name="Reid J."/>
            <person name="Worley K."/>
            <person name="Petrosino J."/>
            <person name="Highlander S."/>
            <person name="Gibbs R."/>
        </authorList>
    </citation>
    <scope>NUCLEOTIDE SEQUENCE [LARGE SCALE GENOMIC DNA]</scope>
    <source>
        <strain evidence="1 2">ATCC 33926</strain>
    </source>
</reference>
<name>A0AA36UJ13_9NEIS</name>
<evidence type="ECO:0000313" key="1">
    <source>
        <dbReference type="EMBL" id="EGQ76424.1"/>
    </source>
</evidence>
<dbReference type="EMBL" id="AFQE01000093">
    <property type="protein sequence ID" value="EGQ76424.1"/>
    <property type="molecule type" value="Genomic_DNA"/>
</dbReference>
<feature type="non-terminal residue" evidence="1">
    <location>
        <position position="44"/>
    </location>
</feature>
<organism evidence="1 2">
    <name type="scientific">Neisseria macacae ATCC 33926</name>
    <dbReference type="NCBI Taxonomy" id="997348"/>
    <lineage>
        <taxon>Bacteria</taxon>
        <taxon>Pseudomonadati</taxon>
        <taxon>Pseudomonadota</taxon>
        <taxon>Betaproteobacteria</taxon>
        <taxon>Neisseriales</taxon>
        <taxon>Neisseriaceae</taxon>
        <taxon>Neisseria</taxon>
    </lineage>
</organism>
<gene>
    <name evidence="1" type="ORF">HMPREF9418_1931</name>
</gene>
<evidence type="ECO:0000313" key="2">
    <source>
        <dbReference type="Proteomes" id="UP000004982"/>
    </source>
</evidence>
<accession>A0AA36UJ13</accession>
<protein>
    <submittedName>
        <fullName evidence="1">Uncharacterized protein</fullName>
    </submittedName>
</protein>
<dbReference type="AlphaFoldDB" id="A0AA36UJ13"/>